<evidence type="ECO:0000256" key="9">
    <source>
        <dbReference type="ARBA" id="ARBA00023136"/>
    </source>
</evidence>
<evidence type="ECO:0000256" key="11">
    <source>
        <dbReference type="PROSITE-ProRule" id="PRU01360"/>
    </source>
</evidence>
<feature type="domain" description="TonB-dependent receptor plug" evidence="15">
    <location>
        <begin position="63"/>
        <end position="175"/>
    </location>
</feature>
<dbReference type="Pfam" id="PF00593">
    <property type="entry name" value="TonB_dep_Rec_b-barrel"/>
    <property type="match status" value="1"/>
</dbReference>
<dbReference type="GO" id="GO:0006826">
    <property type="term" value="P:iron ion transport"/>
    <property type="evidence" value="ECO:0007669"/>
    <property type="project" value="UniProtKB-KW"/>
</dbReference>
<dbReference type="Proteomes" id="UP000249082">
    <property type="component" value="Unassembled WGS sequence"/>
</dbReference>
<accession>A0A2W5NVY9</accession>
<evidence type="ECO:0000256" key="1">
    <source>
        <dbReference type="ARBA" id="ARBA00004571"/>
    </source>
</evidence>
<feature type="signal peptide" evidence="13">
    <location>
        <begin position="1"/>
        <end position="30"/>
    </location>
</feature>
<evidence type="ECO:0000256" key="12">
    <source>
        <dbReference type="RuleBase" id="RU003357"/>
    </source>
</evidence>
<dbReference type="InterPro" id="IPR039426">
    <property type="entry name" value="TonB-dep_rcpt-like"/>
</dbReference>
<feature type="domain" description="TonB-dependent receptor-like beta-barrel" evidence="14">
    <location>
        <begin position="304"/>
        <end position="721"/>
    </location>
</feature>
<keyword evidence="3 11" id="KW-1134">Transmembrane beta strand</keyword>
<comment type="caution">
    <text evidence="16">The sequence shown here is derived from an EMBL/GenBank/DDBJ whole genome shotgun (WGS) entry which is preliminary data.</text>
</comment>
<sequence length="757" mass="81920">MLVRQSIPFRSIVLAGSALGALLTAGAAQAADTAEAAVDSAAVEAGSGLNDIVVSAQKRETNLQTTPISIAVVSSQDLQNRHVVSLESLADGSIPSLRIAPMFSRSSALTVGMRGVGTLGDANQPARDQGVGVYIDGVFMGRAQGLGSALYDVERIEVLKGPQGTLFGRNTEGGAISIVTKKPSGEFGARASVGVGNYDSREASLHLDLPSFANFSVKLDGLITTRGGTVDNPLAGEHDFNAYNKKGLHAAVLWEPSSNFNALYSFDISRDETTPYYLQLLTKTTGPLLQMQPDRAKTANIGVPQPWALGKTHGHLLTLDWTVSPELEVKSITSYRELTQTQNDNGAANLGVFIKGYSDNTNFARFSLADVWQKQYSQEVQLIGTMKHLNFVAGGFYYNEKVHDNAWTPYTNKWNADGTGYTILDTPTSSIPFPDRASHARTESIGVFGQATWTPEMLNEIVHLTAGGRFTHDAKTGRLDKVNGVDTDYTLDDSWNRFDPMVNLAVDVSDDVHVYGKWSTGYKAGGANSRSQSYHAFNPESVSTFEIGAKTEFFDRHARFNIAAYTSAYKDMQIDFNAPVLNSTRTTTETRNAEGQGRIKGIEADLTLNPFQGLTLTGSYAYTDVHLPPAPNPFDGDKLVQVYTVYTPEHAASGAIDYELPVGTSTLRFHLDGNYASGQYSMANDPTKTGSSFIVNGRVALADIRMASGPDLELSVWARNLFNESYTFVRANGGSSLGYYGIFNDPRTFGISATVKY</sequence>
<feature type="chain" id="PRO_5015979846" evidence="13">
    <location>
        <begin position="31"/>
        <end position="757"/>
    </location>
</feature>
<dbReference type="PANTHER" id="PTHR32552:SF81">
    <property type="entry name" value="TONB-DEPENDENT OUTER MEMBRANE RECEPTOR"/>
    <property type="match status" value="1"/>
</dbReference>
<proteinExistence type="inferred from homology"/>
<keyword evidence="9 11" id="KW-0472">Membrane</keyword>
<dbReference type="InterPro" id="IPR012910">
    <property type="entry name" value="Plug_dom"/>
</dbReference>
<dbReference type="EMBL" id="QFPX01000001">
    <property type="protein sequence ID" value="PZQ57646.1"/>
    <property type="molecule type" value="Genomic_DNA"/>
</dbReference>
<keyword evidence="6" id="KW-0408">Iron</keyword>
<reference evidence="16 17" key="1">
    <citation type="submission" date="2017-08" db="EMBL/GenBank/DDBJ databases">
        <title>Infants hospitalized years apart are colonized by the same room-sourced microbial strains.</title>
        <authorList>
            <person name="Brooks B."/>
            <person name="Olm M.R."/>
            <person name="Firek B.A."/>
            <person name="Baker R."/>
            <person name="Thomas B.C."/>
            <person name="Morowitz M.J."/>
            <person name="Banfield J.F."/>
        </authorList>
    </citation>
    <scope>NUCLEOTIDE SEQUENCE [LARGE SCALE GENOMIC DNA]</scope>
    <source>
        <strain evidence="16">S2_005_002_R2_33</strain>
    </source>
</reference>
<dbReference type="GO" id="GO:0009279">
    <property type="term" value="C:cell outer membrane"/>
    <property type="evidence" value="ECO:0007669"/>
    <property type="project" value="UniProtKB-SubCell"/>
</dbReference>
<dbReference type="CDD" id="cd01347">
    <property type="entry name" value="ligand_gated_channel"/>
    <property type="match status" value="1"/>
</dbReference>
<gene>
    <name evidence="16" type="ORF">DI555_01640</name>
</gene>
<dbReference type="InterPro" id="IPR000531">
    <property type="entry name" value="Beta-barrel_TonB"/>
</dbReference>
<evidence type="ECO:0000313" key="16">
    <source>
        <dbReference type="EMBL" id="PZQ57646.1"/>
    </source>
</evidence>
<evidence type="ECO:0000256" key="3">
    <source>
        <dbReference type="ARBA" id="ARBA00022452"/>
    </source>
</evidence>
<dbReference type="Pfam" id="PF07715">
    <property type="entry name" value="Plug"/>
    <property type="match status" value="1"/>
</dbReference>
<evidence type="ECO:0000259" key="14">
    <source>
        <dbReference type="Pfam" id="PF00593"/>
    </source>
</evidence>
<keyword evidence="2 11" id="KW-0813">Transport</keyword>
<evidence type="ECO:0000256" key="5">
    <source>
        <dbReference type="ARBA" id="ARBA00022692"/>
    </source>
</evidence>
<evidence type="ECO:0000256" key="10">
    <source>
        <dbReference type="ARBA" id="ARBA00023237"/>
    </source>
</evidence>
<dbReference type="AlphaFoldDB" id="A0A2W5NVY9"/>
<evidence type="ECO:0000259" key="15">
    <source>
        <dbReference type="Pfam" id="PF07715"/>
    </source>
</evidence>
<keyword evidence="16" id="KW-0675">Receptor</keyword>
<dbReference type="PANTHER" id="PTHR32552">
    <property type="entry name" value="FERRICHROME IRON RECEPTOR-RELATED"/>
    <property type="match status" value="1"/>
</dbReference>
<comment type="subcellular location">
    <subcellularLocation>
        <location evidence="1 11">Cell outer membrane</location>
        <topology evidence="1 11">Multi-pass membrane protein</topology>
    </subcellularLocation>
</comment>
<evidence type="ECO:0000256" key="2">
    <source>
        <dbReference type="ARBA" id="ARBA00022448"/>
    </source>
</evidence>
<name>A0A2W5NVY9_9SPHN</name>
<dbReference type="SUPFAM" id="SSF56935">
    <property type="entry name" value="Porins"/>
    <property type="match status" value="1"/>
</dbReference>
<evidence type="ECO:0000256" key="13">
    <source>
        <dbReference type="SAM" id="SignalP"/>
    </source>
</evidence>
<evidence type="ECO:0000256" key="8">
    <source>
        <dbReference type="ARBA" id="ARBA00023077"/>
    </source>
</evidence>
<evidence type="ECO:0000256" key="4">
    <source>
        <dbReference type="ARBA" id="ARBA00022496"/>
    </source>
</evidence>
<keyword evidence="4" id="KW-0410">Iron transport</keyword>
<evidence type="ECO:0000313" key="17">
    <source>
        <dbReference type="Proteomes" id="UP000249082"/>
    </source>
</evidence>
<keyword evidence="5 11" id="KW-0812">Transmembrane</keyword>
<dbReference type="Gene3D" id="2.40.170.20">
    <property type="entry name" value="TonB-dependent receptor, beta-barrel domain"/>
    <property type="match status" value="1"/>
</dbReference>
<evidence type="ECO:0000256" key="7">
    <source>
        <dbReference type="ARBA" id="ARBA00023065"/>
    </source>
</evidence>
<comment type="similarity">
    <text evidence="11 12">Belongs to the TonB-dependent receptor family.</text>
</comment>
<protein>
    <submittedName>
        <fullName evidence="16">TonB-dependent receptor</fullName>
    </submittedName>
</protein>
<dbReference type="InterPro" id="IPR036942">
    <property type="entry name" value="Beta-barrel_TonB_sf"/>
</dbReference>
<keyword evidence="13" id="KW-0732">Signal</keyword>
<evidence type="ECO:0000256" key="6">
    <source>
        <dbReference type="ARBA" id="ARBA00023004"/>
    </source>
</evidence>
<keyword evidence="7" id="KW-0406">Ion transport</keyword>
<organism evidence="16 17">
    <name type="scientific">Novosphingobium pentaromativorans</name>
    <dbReference type="NCBI Taxonomy" id="205844"/>
    <lineage>
        <taxon>Bacteria</taxon>
        <taxon>Pseudomonadati</taxon>
        <taxon>Pseudomonadota</taxon>
        <taxon>Alphaproteobacteria</taxon>
        <taxon>Sphingomonadales</taxon>
        <taxon>Sphingomonadaceae</taxon>
        <taxon>Novosphingobium</taxon>
    </lineage>
</organism>
<keyword evidence="8 12" id="KW-0798">TonB box</keyword>
<keyword evidence="10 11" id="KW-0998">Cell outer membrane</keyword>
<dbReference type="PROSITE" id="PS52016">
    <property type="entry name" value="TONB_DEPENDENT_REC_3"/>
    <property type="match status" value="1"/>
</dbReference>